<dbReference type="PROSITE" id="PS00501">
    <property type="entry name" value="SPASE_I_1"/>
    <property type="match status" value="1"/>
</dbReference>
<sequence length="145" mass="15556">MWFVAAAVLLATGLVVAVRRTYVVATVRGVSMVPTLRPGDRLLVRRRPAHRVRTGDLVVYRDGFQPRPGAGWVVKRVAAVPGQALAAGQVPERIAGDRIVPAGRLVVAGDNPAASFDSRQFGYLPGEWLLGTVVRALPRPRDATA</sequence>
<keyword evidence="2" id="KW-0645">Protease</keyword>
<accession>A0A8J4A0D9</accession>
<gene>
    <name evidence="8" type="primary">lepB_4</name>
    <name evidence="8" type="ORF">Voc01_057220</name>
</gene>
<comment type="caution">
    <text evidence="8">The sequence shown here is derived from an EMBL/GenBank/DDBJ whole genome shotgun (WGS) entry which is preliminary data.</text>
</comment>
<organism evidence="8 9">
    <name type="scientific">Virgisporangium ochraceum</name>
    <dbReference type="NCBI Taxonomy" id="65505"/>
    <lineage>
        <taxon>Bacteria</taxon>
        <taxon>Bacillati</taxon>
        <taxon>Actinomycetota</taxon>
        <taxon>Actinomycetes</taxon>
        <taxon>Micromonosporales</taxon>
        <taxon>Micromonosporaceae</taxon>
        <taxon>Virgisporangium</taxon>
    </lineage>
</organism>
<dbReference type="InterPro" id="IPR019533">
    <property type="entry name" value="Peptidase_S26"/>
</dbReference>
<evidence type="ECO:0000256" key="3">
    <source>
        <dbReference type="ARBA" id="ARBA00022801"/>
    </source>
</evidence>
<evidence type="ECO:0000256" key="1">
    <source>
        <dbReference type="ARBA" id="ARBA00004401"/>
    </source>
</evidence>
<evidence type="ECO:0000256" key="5">
    <source>
        <dbReference type="ARBA" id="ARBA00038445"/>
    </source>
</evidence>
<evidence type="ECO:0000259" key="7">
    <source>
        <dbReference type="Pfam" id="PF10502"/>
    </source>
</evidence>
<dbReference type="InterPro" id="IPR019756">
    <property type="entry name" value="Pept_S26A_signal_pept_1_Ser-AS"/>
</dbReference>
<keyword evidence="4" id="KW-0472">Membrane</keyword>
<dbReference type="PANTHER" id="PTHR12383">
    <property type="entry name" value="PROTEASE FAMILY S26 MITOCHONDRIAL INNER MEMBRANE PROTEASE-RELATED"/>
    <property type="match status" value="1"/>
</dbReference>
<dbReference type="PRINTS" id="PR00727">
    <property type="entry name" value="LEADERPTASE"/>
</dbReference>
<dbReference type="AlphaFoldDB" id="A0A8J4A0D9"/>
<dbReference type="RefSeq" id="WP_203930695.1">
    <property type="nucleotide sequence ID" value="NZ_BOPH01000082.1"/>
</dbReference>
<evidence type="ECO:0000313" key="8">
    <source>
        <dbReference type="EMBL" id="GIJ70805.1"/>
    </source>
</evidence>
<dbReference type="SUPFAM" id="SSF51306">
    <property type="entry name" value="LexA/Signal peptidase"/>
    <property type="match status" value="1"/>
</dbReference>
<dbReference type="InterPro" id="IPR000223">
    <property type="entry name" value="Pept_S26A_signal_pept_1"/>
</dbReference>
<dbReference type="Proteomes" id="UP000635606">
    <property type="component" value="Unassembled WGS sequence"/>
</dbReference>
<dbReference type="PANTHER" id="PTHR12383:SF16">
    <property type="entry name" value="MITOCHONDRIAL INNER MEMBRANE PROTEASE SUBUNIT 1"/>
    <property type="match status" value="1"/>
</dbReference>
<dbReference type="GO" id="GO:0004252">
    <property type="term" value="F:serine-type endopeptidase activity"/>
    <property type="evidence" value="ECO:0007669"/>
    <property type="project" value="InterPro"/>
</dbReference>
<feature type="active site" evidence="6">
    <location>
        <position position="31"/>
    </location>
</feature>
<reference evidence="8" key="1">
    <citation type="submission" date="2021-01" db="EMBL/GenBank/DDBJ databases">
        <title>Whole genome shotgun sequence of Virgisporangium ochraceum NBRC 16418.</title>
        <authorList>
            <person name="Komaki H."/>
            <person name="Tamura T."/>
        </authorList>
    </citation>
    <scope>NUCLEOTIDE SEQUENCE</scope>
    <source>
        <strain evidence="8">NBRC 16418</strain>
    </source>
</reference>
<name>A0A8J4A0D9_9ACTN</name>
<comment type="subcellular location">
    <subcellularLocation>
        <location evidence="1">Cell membrane</location>
        <topology evidence="1">Single-pass type II membrane protein</topology>
    </subcellularLocation>
</comment>
<keyword evidence="9" id="KW-1185">Reference proteome</keyword>
<dbReference type="InterPro" id="IPR036286">
    <property type="entry name" value="LexA/Signal_pep-like_sf"/>
</dbReference>
<dbReference type="GO" id="GO:0006465">
    <property type="term" value="P:signal peptide processing"/>
    <property type="evidence" value="ECO:0007669"/>
    <property type="project" value="InterPro"/>
</dbReference>
<evidence type="ECO:0000256" key="2">
    <source>
        <dbReference type="ARBA" id="ARBA00022670"/>
    </source>
</evidence>
<proteinExistence type="inferred from homology"/>
<evidence type="ECO:0000256" key="6">
    <source>
        <dbReference type="PIRSR" id="PIRSR600223-1"/>
    </source>
</evidence>
<evidence type="ECO:0000313" key="9">
    <source>
        <dbReference type="Proteomes" id="UP000635606"/>
    </source>
</evidence>
<dbReference type="CDD" id="cd06530">
    <property type="entry name" value="S26_SPase_I"/>
    <property type="match status" value="1"/>
</dbReference>
<feature type="domain" description="Peptidase S26" evidence="7">
    <location>
        <begin position="95"/>
        <end position="134"/>
    </location>
</feature>
<feature type="domain" description="Peptidase S26" evidence="7">
    <location>
        <begin position="5"/>
        <end position="85"/>
    </location>
</feature>
<protein>
    <submittedName>
        <fullName evidence="8">S26 family signal peptidase</fullName>
    </submittedName>
</protein>
<dbReference type="GO" id="GO:0005886">
    <property type="term" value="C:plasma membrane"/>
    <property type="evidence" value="ECO:0007669"/>
    <property type="project" value="UniProtKB-SubCell"/>
</dbReference>
<keyword evidence="3" id="KW-0378">Hydrolase</keyword>
<dbReference type="Gene3D" id="2.10.109.10">
    <property type="entry name" value="Umud Fragment, subunit A"/>
    <property type="match status" value="1"/>
</dbReference>
<feature type="active site" evidence="6">
    <location>
        <position position="75"/>
    </location>
</feature>
<dbReference type="InterPro" id="IPR052064">
    <property type="entry name" value="Mito_IMP1_subunit"/>
</dbReference>
<dbReference type="EMBL" id="BOPH01000082">
    <property type="protein sequence ID" value="GIJ70805.1"/>
    <property type="molecule type" value="Genomic_DNA"/>
</dbReference>
<evidence type="ECO:0000256" key="4">
    <source>
        <dbReference type="ARBA" id="ARBA00023136"/>
    </source>
</evidence>
<dbReference type="Pfam" id="PF10502">
    <property type="entry name" value="Peptidase_S26"/>
    <property type="match status" value="2"/>
</dbReference>
<comment type="similarity">
    <text evidence="5">Belongs to the peptidase S26 family. IMP1 subfamily.</text>
</comment>